<evidence type="ECO:0000313" key="3">
    <source>
        <dbReference type="EMBL" id="MEL5992818.1"/>
    </source>
</evidence>
<proteinExistence type="predicted"/>
<dbReference type="EC" id="1.-.-.-" evidence="3"/>
<dbReference type="SUPFAM" id="SSF51679">
    <property type="entry name" value="Bacterial luciferase-like"/>
    <property type="match status" value="1"/>
</dbReference>
<dbReference type="Proteomes" id="UP001479606">
    <property type="component" value="Unassembled WGS sequence"/>
</dbReference>
<organism evidence="3 4">
    <name type="scientific">Hymenobacter segetis</name>
    <dbReference type="NCBI Taxonomy" id="2025509"/>
    <lineage>
        <taxon>Bacteria</taxon>
        <taxon>Pseudomonadati</taxon>
        <taxon>Bacteroidota</taxon>
        <taxon>Cytophagia</taxon>
        <taxon>Cytophagales</taxon>
        <taxon>Hymenobacteraceae</taxon>
        <taxon>Hymenobacter</taxon>
    </lineage>
</organism>
<reference evidence="3 4" key="1">
    <citation type="journal article" date="2018" name="Arch. Microbiol.">
        <title>Hymenobacter segetis sp. nov., isolated from soil.</title>
        <authorList>
            <person name="Ten L.N."/>
            <person name="Lim S.J."/>
            <person name="Kim B.O."/>
            <person name="Kang I.K."/>
            <person name="Jung H.Y."/>
        </authorList>
    </citation>
    <scope>NUCLEOTIDE SEQUENCE [LARGE SCALE GENOMIC DNA]</scope>
    <source>
        <strain evidence="3 4">S7-3-11</strain>
    </source>
</reference>
<keyword evidence="3" id="KW-0560">Oxidoreductase</keyword>
<accession>A0ABU9LQE0</accession>
<name>A0ABU9LQE0_9BACT</name>
<evidence type="ECO:0000259" key="2">
    <source>
        <dbReference type="Pfam" id="PF00296"/>
    </source>
</evidence>
<sequence>MNATPKLRLNVLDQSPIRPGSTAREALLETVQLAQLADRLGYTRFWVSEHHNTNTLAGSTPEVLIAHLGSQTQHLRLGSGGVMLPHYSALKVAENFRLLENLFPGRIDLGMGRAPGGDRLTAHALNPSNTFSEQDFVEQLMDLQAYLRDEKVPDTIHERVMAIPTTPTVPELWLLSSSGQSGLFAAHLGMAFSFAQFINGAGGPAAVRQYRERFRPSRELAAPLANVAVFTFCADTEEKADELRKAMDMQLIRFNRGEFRTFPSTEEVRNHRFSTEDQAHLAFNRNRVVSGTPEQVHVQFTQMAADYGVEEITAVTITADFQDRLRSYELLAEAFELSAPVASEREATLV</sequence>
<dbReference type="InterPro" id="IPR019949">
    <property type="entry name" value="CmoO-like"/>
</dbReference>
<dbReference type="InterPro" id="IPR036661">
    <property type="entry name" value="Luciferase-like_sf"/>
</dbReference>
<dbReference type="GO" id="GO:0016491">
    <property type="term" value="F:oxidoreductase activity"/>
    <property type="evidence" value="ECO:0007669"/>
    <property type="project" value="UniProtKB-KW"/>
</dbReference>
<gene>
    <name evidence="3" type="ORF">AAFH49_01270</name>
</gene>
<dbReference type="InterPro" id="IPR011251">
    <property type="entry name" value="Luciferase-like_dom"/>
</dbReference>
<keyword evidence="4" id="KW-1185">Reference proteome</keyword>
<dbReference type="PANTHER" id="PTHR30137">
    <property type="entry name" value="LUCIFERASE-LIKE MONOOXYGENASE"/>
    <property type="match status" value="1"/>
</dbReference>
<dbReference type="InterPro" id="IPR050766">
    <property type="entry name" value="Bact_Lucif_Oxidored"/>
</dbReference>
<dbReference type="EMBL" id="JBCEVZ010000002">
    <property type="protein sequence ID" value="MEL5992818.1"/>
    <property type="molecule type" value="Genomic_DNA"/>
</dbReference>
<dbReference type="CDD" id="cd00347">
    <property type="entry name" value="Flavin_utilizing_monoxygenases"/>
    <property type="match status" value="1"/>
</dbReference>
<evidence type="ECO:0000313" key="4">
    <source>
        <dbReference type="Proteomes" id="UP001479606"/>
    </source>
</evidence>
<dbReference type="RefSeq" id="WP_342295387.1">
    <property type="nucleotide sequence ID" value="NZ_JBCEVZ010000002.1"/>
</dbReference>
<dbReference type="PANTHER" id="PTHR30137:SF19">
    <property type="entry name" value="LUCIFERASE-LIKE MONOOXYGENASE"/>
    <property type="match status" value="1"/>
</dbReference>
<dbReference type="Pfam" id="PF00296">
    <property type="entry name" value="Bac_luciferase"/>
    <property type="match status" value="1"/>
</dbReference>
<protein>
    <submittedName>
        <fullName evidence="3">LLM class flavin-dependent oxidoreductase</fullName>
        <ecNumber evidence="3">1.-.-.-</ecNumber>
    </submittedName>
</protein>
<feature type="domain" description="Luciferase-like" evidence="2">
    <location>
        <begin position="11"/>
        <end position="307"/>
    </location>
</feature>
<dbReference type="Gene3D" id="3.20.20.30">
    <property type="entry name" value="Luciferase-like domain"/>
    <property type="match status" value="1"/>
</dbReference>
<comment type="similarity">
    <text evidence="1">To bacterial alkanal monooxygenase alpha and beta chains.</text>
</comment>
<dbReference type="NCBIfam" id="TIGR03558">
    <property type="entry name" value="oxido_grp_1"/>
    <property type="match status" value="1"/>
</dbReference>
<evidence type="ECO:0000256" key="1">
    <source>
        <dbReference type="ARBA" id="ARBA00007789"/>
    </source>
</evidence>
<comment type="caution">
    <text evidence="3">The sequence shown here is derived from an EMBL/GenBank/DDBJ whole genome shotgun (WGS) entry which is preliminary data.</text>
</comment>